<feature type="non-terminal residue" evidence="1">
    <location>
        <position position="92"/>
    </location>
</feature>
<protein>
    <submittedName>
        <fullName evidence="1">Uncharacterized protein</fullName>
    </submittedName>
</protein>
<evidence type="ECO:0000313" key="1">
    <source>
        <dbReference type="EMBL" id="WAR32011.1"/>
    </source>
</evidence>
<keyword evidence="2" id="KW-1185">Reference proteome</keyword>
<proteinExistence type="predicted"/>
<name>A0ABY7GGH3_MYAAR</name>
<reference evidence="1" key="1">
    <citation type="submission" date="2022-11" db="EMBL/GenBank/DDBJ databases">
        <title>Centuries of genome instability and evolution in soft-shell clam transmissible cancer (bioRxiv).</title>
        <authorList>
            <person name="Hart S.F.M."/>
            <person name="Yonemitsu M.A."/>
            <person name="Giersch R.M."/>
            <person name="Beal B.F."/>
            <person name="Arriagada G."/>
            <person name="Davis B.W."/>
            <person name="Ostrander E.A."/>
            <person name="Goff S.P."/>
            <person name="Metzger M.J."/>
        </authorList>
    </citation>
    <scope>NUCLEOTIDE SEQUENCE</scope>
    <source>
        <strain evidence="1">MELC-2E11</strain>
        <tissue evidence="1">Siphon/mantle</tissue>
    </source>
</reference>
<sequence>MYNQAKSCVSANDTCSNYFSCSIELFTLCMLMTQSFYLKQSIIYKTLLIFMKNIVINKNSPPIQLKQRKLVFQKGRIRYYHVFYKGTLLKII</sequence>
<accession>A0ABY7GGH3</accession>
<organism evidence="1 2">
    <name type="scientific">Mya arenaria</name>
    <name type="common">Soft-shell clam</name>
    <dbReference type="NCBI Taxonomy" id="6604"/>
    <lineage>
        <taxon>Eukaryota</taxon>
        <taxon>Metazoa</taxon>
        <taxon>Spiralia</taxon>
        <taxon>Lophotrochozoa</taxon>
        <taxon>Mollusca</taxon>
        <taxon>Bivalvia</taxon>
        <taxon>Autobranchia</taxon>
        <taxon>Heteroconchia</taxon>
        <taxon>Euheterodonta</taxon>
        <taxon>Imparidentia</taxon>
        <taxon>Neoheterodontei</taxon>
        <taxon>Myida</taxon>
        <taxon>Myoidea</taxon>
        <taxon>Myidae</taxon>
        <taxon>Mya</taxon>
    </lineage>
</organism>
<dbReference type="EMBL" id="CP111028">
    <property type="protein sequence ID" value="WAR32011.1"/>
    <property type="molecule type" value="Genomic_DNA"/>
</dbReference>
<evidence type="ECO:0000313" key="2">
    <source>
        <dbReference type="Proteomes" id="UP001164746"/>
    </source>
</evidence>
<dbReference type="Proteomes" id="UP001164746">
    <property type="component" value="Chromosome 17"/>
</dbReference>
<gene>
    <name evidence="1" type="ORF">MAR_034553</name>
</gene>